<comment type="caution">
    <text evidence="3">The sequence shown here is derived from an EMBL/GenBank/DDBJ whole genome shotgun (WGS) entry which is preliminary data.</text>
</comment>
<evidence type="ECO:0000256" key="1">
    <source>
        <dbReference type="SAM" id="MobiDB-lite"/>
    </source>
</evidence>
<sequence length="379" mass="43264">MILRVLLFGLLLCSNLPVQAQNRAITKNKPLIDTSVHEKGLFNGRFSSGLEGKVEEAKKFKEDSKAFIESLGVKDLGKKIVKTAKKKLQPRDEYAGIKTEHKLGNYGSGVRMTVEEVHVVKYVEDEALSPYLQEISIFDPAQSRVVTIPLKDAKNAQICHGPFKKYVNQKLIEEGFYFMGVKDGRWENYSSENELENKVYYEKGFTAGSIIHYYDASKKKIQEVIPRFYGKIRGTYYAFYPNGSLKEDGRLDDSVKVGRWREYHEVGSGGRLKKEWRYGKDKFDTAEPLLIQERDQQSKIIFQTQEPISQHKPTNLPPMDTEDDEDSEEDDSTKEANLVRTDLASIYQPFLTIHTPADFHPALSTGFINAPQTPPDFVF</sequence>
<feature type="region of interest" description="Disordered" evidence="1">
    <location>
        <begin position="303"/>
        <end position="337"/>
    </location>
</feature>
<protein>
    <recommendedName>
        <fullName evidence="5">Toxin-antitoxin system YwqK family antitoxin</fullName>
    </recommendedName>
</protein>
<evidence type="ECO:0008006" key="5">
    <source>
        <dbReference type="Google" id="ProtNLM"/>
    </source>
</evidence>
<feature type="compositionally biased region" description="Acidic residues" evidence="1">
    <location>
        <begin position="320"/>
        <end position="332"/>
    </location>
</feature>
<gene>
    <name evidence="3" type="ORF">V7S74_07725</name>
</gene>
<dbReference type="Proteomes" id="UP001623559">
    <property type="component" value="Unassembled WGS sequence"/>
</dbReference>
<dbReference type="SUPFAM" id="SSF82185">
    <property type="entry name" value="Histone H3 K4-specific methyltransferase SET7/9 N-terminal domain"/>
    <property type="match status" value="1"/>
</dbReference>
<feature type="compositionally biased region" description="Polar residues" evidence="1">
    <location>
        <begin position="303"/>
        <end position="313"/>
    </location>
</feature>
<feature type="chain" id="PRO_5046481511" description="Toxin-antitoxin system YwqK family antitoxin" evidence="2">
    <location>
        <begin position="21"/>
        <end position="379"/>
    </location>
</feature>
<dbReference type="Gene3D" id="3.90.930.1">
    <property type="match status" value="1"/>
</dbReference>
<evidence type="ECO:0000313" key="4">
    <source>
        <dbReference type="Proteomes" id="UP001623559"/>
    </source>
</evidence>
<name>A0ABW8SW34_9BACT</name>
<dbReference type="EMBL" id="JBEWZG010000002">
    <property type="protein sequence ID" value="MFL0206630.1"/>
    <property type="molecule type" value="Genomic_DNA"/>
</dbReference>
<accession>A0ABW8SW34</accession>
<feature type="signal peptide" evidence="2">
    <location>
        <begin position="1"/>
        <end position="20"/>
    </location>
</feature>
<evidence type="ECO:0000256" key="2">
    <source>
        <dbReference type="SAM" id="SignalP"/>
    </source>
</evidence>
<organism evidence="3 4">
    <name type="scientific">Aquirufa novilacunae</name>
    <dbReference type="NCBI Taxonomy" id="3139305"/>
    <lineage>
        <taxon>Bacteria</taxon>
        <taxon>Pseudomonadati</taxon>
        <taxon>Bacteroidota</taxon>
        <taxon>Cytophagia</taxon>
        <taxon>Cytophagales</taxon>
        <taxon>Flectobacillaceae</taxon>
        <taxon>Aquirufa</taxon>
    </lineage>
</organism>
<dbReference type="RefSeq" id="WP_406778190.1">
    <property type="nucleotide sequence ID" value="NZ_JBEWZG010000002.1"/>
</dbReference>
<evidence type="ECO:0000313" key="3">
    <source>
        <dbReference type="EMBL" id="MFL0206630.1"/>
    </source>
</evidence>
<proteinExistence type="predicted"/>
<keyword evidence="2" id="KW-0732">Signal</keyword>
<reference evidence="3 4" key="1">
    <citation type="submission" date="2024-07" db="EMBL/GenBank/DDBJ databases">
        <authorList>
            <person name="Pitt A."/>
            <person name="Hahn M.W."/>
        </authorList>
    </citation>
    <scope>NUCLEOTIDE SEQUENCE [LARGE SCALE GENOMIC DNA]</scope>
    <source>
        <strain evidence="3 4">2-AUSEE-184A6</strain>
    </source>
</reference>